<dbReference type="AlphaFoldDB" id="A0A1Q9ASS0"/>
<dbReference type="InterPro" id="IPR050832">
    <property type="entry name" value="Bact_Acetyltransf"/>
</dbReference>
<dbReference type="CDD" id="cd04301">
    <property type="entry name" value="NAT_SF"/>
    <property type="match status" value="1"/>
</dbReference>
<keyword evidence="5" id="KW-1185">Reference proteome</keyword>
<dbReference type="Pfam" id="PF00583">
    <property type="entry name" value="Acetyltransf_1"/>
    <property type="match status" value="1"/>
</dbReference>
<dbReference type="GO" id="GO:0016747">
    <property type="term" value="F:acyltransferase activity, transferring groups other than amino-acyl groups"/>
    <property type="evidence" value="ECO:0007669"/>
    <property type="project" value="InterPro"/>
</dbReference>
<dbReference type="PANTHER" id="PTHR43877">
    <property type="entry name" value="AMINOALKYLPHOSPHONATE N-ACETYLTRANSFERASE-RELATED-RELATED"/>
    <property type="match status" value="1"/>
</dbReference>
<comment type="caution">
    <text evidence="4">The sequence shown here is derived from an EMBL/GenBank/DDBJ whole genome shotgun (WGS) entry which is preliminary data.</text>
</comment>
<proteinExistence type="predicted"/>
<dbReference type="PROSITE" id="PS51186">
    <property type="entry name" value="GNAT"/>
    <property type="match status" value="1"/>
</dbReference>
<dbReference type="InterPro" id="IPR000182">
    <property type="entry name" value="GNAT_dom"/>
</dbReference>
<keyword evidence="1 4" id="KW-0808">Transferase</keyword>
<organism evidence="4 5">
    <name type="scientific">Xaviernesmea oryzae</name>
    <dbReference type="NCBI Taxonomy" id="464029"/>
    <lineage>
        <taxon>Bacteria</taxon>
        <taxon>Pseudomonadati</taxon>
        <taxon>Pseudomonadota</taxon>
        <taxon>Alphaproteobacteria</taxon>
        <taxon>Hyphomicrobiales</taxon>
        <taxon>Rhizobiaceae</taxon>
        <taxon>Rhizobium/Agrobacterium group</taxon>
        <taxon>Xaviernesmea</taxon>
    </lineage>
</organism>
<accession>A0A1Q9ASS0</accession>
<dbReference type="EMBL" id="MKIP01000057">
    <property type="protein sequence ID" value="OLP58438.1"/>
    <property type="molecule type" value="Genomic_DNA"/>
</dbReference>
<evidence type="ECO:0000256" key="2">
    <source>
        <dbReference type="ARBA" id="ARBA00023315"/>
    </source>
</evidence>
<dbReference type="RefSeq" id="WP_075628862.1">
    <property type="nucleotide sequence ID" value="NZ_FOAM01000023.1"/>
</dbReference>
<feature type="domain" description="N-acetyltransferase" evidence="3">
    <location>
        <begin position="2"/>
        <end position="164"/>
    </location>
</feature>
<evidence type="ECO:0000259" key="3">
    <source>
        <dbReference type="PROSITE" id="PS51186"/>
    </source>
</evidence>
<evidence type="ECO:0000313" key="5">
    <source>
        <dbReference type="Proteomes" id="UP000186364"/>
    </source>
</evidence>
<dbReference type="PANTHER" id="PTHR43877:SF2">
    <property type="entry name" value="AMINOALKYLPHOSPHONATE N-ACETYLTRANSFERASE-RELATED"/>
    <property type="match status" value="1"/>
</dbReference>
<dbReference type="InterPro" id="IPR016181">
    <property type="entry name" value="Acyl_CoA_acyltransferase"/>
</dbReference>
<dbReference type="Gene3D" id="3.40.630.30">
    <property type="match status" value="1"/>
</dbReference>
<sequence length="165" mass="18440">MFFVRTASPADLPAVSKLLGETWHATYDAVYGVDKVSEIVASWHSVPALKNRLGRPHSEFVVADNGRRLAGMGFAARDAKQPKLAMLHQLYVHPDHQGEGIGRDLFAELETCFPEAERMRVEVAEQNERALHFYTRLGFAEIDRLTSCAGRDGMPTVVLEKVLDF</sequence>
<reference evidence="4 5" key="1">
    <citation type="submission" date="2016-09" db="EMBL/GenBank/DDBJ databases">
        <title>Rhizobium sp. nov., a novel species isolated from the rice rhizosphere.</title>
        <authorList>
            <person name="Zhao J."/>
            <person name="Zhang X."/>
        </authorList>
    </citation>
    <scope>NUCLEOTIDE SEQUENCE [LARGE SCALE GENOMIC DNA]</scope>
    <source>
        <strain evidence="4 5">1.7048</strain>
    </source>
</reference>
<keyword evidence="2" id="KW-0012">Acyltransferase</keyword>
<dbReference type="Proteomes" id="UP000186364">
    <property type="component" value="Unassembled WGS sequence"/>
</dbReference>
<dbReference type="SUPFAM" id="SSF55729">
    <property type="entry name" value="Acyl-CoA N-acyltransferases (Nat)"/>
    <property type="match status" value="1"/>
</dbReference>
<evidence type="ECO:0000313" key="4">
    <source>
        <dbReference type="EMBL" id="OLP58438.1"/>
    </source>
</evidence>
<protein>
    <submittedName>
        <fullName evidence="4">GNAT family N-acetyltransferase</fullName>
    </submittedName>
</protein>
<name>A0A1Q9ASS0_9HYPH</name>
<evidence type="ECO:0000256" key="1">
    <source>
        <dbReference type="ARBA" id="ARBA00022679"/>
    </source>
</evidence>
<dbReference type="OrthoDB" id="7925327at2"/>
<gene>
    <name evidence="4" type="ORF">BJF93_16295</name>
</gene>